<dbReference type="AlphaFoldDB" id="A0A1I8FG05"/>
<evidence type="ECO:0000313" key="3">
    <source>
        <dbReference type="WBParaSite" id="maker-unitig_33453-snap-gene-0.2-mRNA-1"/>
    </source>
</evidence>
<evidence type="ECO:0000256" key="1">
    <source>
        <dbReference type="SAM" id="MobiDB-lite"/>
    </source>
</evidence>
<dbReference type="Proteomes" id="UP000095280">
    <property type="component" value="Unplaced"/>
</dbReference>
<organism evidence="2 3">
    <name type="scientific">Macrostomum lignano</name>
    <dbReference type="NCBI Taxonomy" id="282301"/>
    <lineage>
        <taxon>Eukaryota</taxon>
        <taxon>Metazoa</taxon>
        <taxon>Spiralia</taxon>
        <taxon>Lophotrochozoa</taxon>
        <taxon>Platyhelminthes</taxon>
        <taxon>Rhabditophora</taxon>
        <taxon>Macrostomorpha</taxon>
        <taxon>Macrostomida</taxon>
        <taxon>Macrostomidae</taxon>
        <taxon>Macrostomum</taxon>
    </lineage>
</organism>
<accession>A0A1I8FG05</accession>
<feature type="region of interest" description="Disordered" evidence="1">
    <location>
        <begin position="1"/>
        <end position="63"/>
    </location>
</feature>
<evidence type="ECO:0000313" key="2">
    <source>
        <dbReference type="Proteomes" id="UP000095280"/>
    </source>
</evidence>
<protein>
    <submittedName>
        <fullName evidence="3">Reverse transcriptase domain-containing protein</fullName>
    </submittedName>
</protein>
<feature type="region of interest" description="Disordered" evidence="1">
    <location>
        <begin position="109"/>
        <end position="165"/>
    </location>
</feature>
<feature type="compositionally biased region" description="Low complexity" evidence="1">
    <location>
        <begin position="22"/>
        <end position="36"/>
    </location>
</feature>
<dbReference type="WBParaSite" id="maker-unitig_33453-snap-gene-0.2-mRNA-1">
    <property type="protein sequence ID" value="maker-unitig_33453-snap-gene-0.2-mRNA-1"/>
    <property type="gene ID" value="maker-unitig_33453-snap-gene-0.2"/>
</dbReference>
<name>A0A1I8FG05_9PLAT</name>
<sequence length="496" mass="54508">ELTTSNANFRKCQKSESVNWKASTPRRSATAAAAAEPEPERRTVGLSAGWRPKNLERPMQDLPGELRLMRDRPKDKRMAWLSGRPLLDTGDRRRRRVTAEIFVQSVGIDRHGTRPSQRTSREPSAPPGRLAKNEAAQAEMPEIDRLSQSVGTWRPARQDELGKRESARLRRELATTSDRLQAKSEAANKLRELRTKSELELARAADQLQELQYRSNRQRQRRPSWRASSKAAARRKFNARSALLVRWPRNWRRPPTSARHRQRRNGGVVESPEPADEQRQLPTTGAASAGSRTGCTSWCGQTPDVNMAASPHNNGCSAAAGGAGGAAAEKAAQLSCEDEDAHLLEWKRIAELQQRNQRQPAQLRAARIRLRLRLLSVTPRSIVESTASSAVASRSTSTIATSALTSTLASTWSSTSAAVLSDRNRLSAGGIQQQQQQQQPPPPPQPSSSSAEPVVPAKKTLVYSIEMNRAGRDLADPQAVAAAAAAAAALRLYANW</sequence>
<keyword evidence="2" id="KW-1185">Reference proteome</keyword>
<feature type="region of interest" description="Disordered" evidence="1">
    <location>
        <begin position="427"/>
        <end position="454"/>
    </location>
</feature>
<feature type="compositionally biased region" description="Basic and acidic residues" evidence="1">
    <location>
        <begin position="156"/>
        <end position="165"/>
    </location>
</feature>
<feature type="region of interest" description="Disordered" evidence="1">
    <location>
        <begin position="212"/>
        <end position="234"/>
    </location>
</feature>
<feature type="compositionally biased region" description="Polar residues" evidence="1">
    <location>
        <begin position="280"/>
        <end position="294"/>
    </location>
</feature>
<proteinExistence type="predicted"/>
<reference evidence="3" key="1">
    <citation type="submission" date="2016-11" db="UniProtKB">
        <authorList>
            <consortium name="WormBaseParasite"/>
        </authorList>
    </citation>
    <scope>IDENTIFICATION</scope>
</reference>
<feature type="region of interest" description="Disordered" evidence="1">
    <location>
        <begin position="252"/>
        <end position="294"/>
    </location>
</feature>